<evidence type="ECO:0008006" key="3">
    <source>
        <dbReference type="Google" id="ProtNLM"/>
    </source>
</evidence>
<accession>A0AAV6U6U3</accession>
<dbReference type="EMBL" id="JAFNEN010000609">
    <property type="protein sequence ID" value="KAG8179661.1"/>
    <property type="molecule type" value="Genomic_DNA"/>
</dbReference>
<organism evidence="1 2">
    <name type="scientific">Oedothorax gibbosus</name>
    <dbReference type="NCBI Taxonomy" id="931172"/>
    <lineage>
        <taxon>Eukaryota</taxon>
        <taxon>Metazoa</taxon>
        <taxon>Ecdysozoa</taxon>
        <taxon>Arthropoda</taxon>
        <taxon>Chelicerata</taxon>
        <taxon>Arachnida</taxon>
        <taxon>Araneae</taxon>
        <taxon>Araneomorphae</taxon>
        <taxon>Entelegynae</taxon>
        <taxon>Araneoidea</taxon>
        <taxon>Linyphiidae</taxon>
        <taxon>Erigoninae</taxon>
        <taxon>Oedothorax</taxon>
    </lineage>
</organism>
<dbReference type="Proteomes" id="UP000827092">
    <property type="component" value="Unassembled WGS sequence"/>
</dbReference>
<gene>
    <name evidence="1" type="ORF">JTE90_017800</name>
</gene>
<sequence length="160" mass="18168">MSLQLRNTHKPINKYCNQRFQRIRVVPTYVVGIHGRIFSSTLAFNRHHQKHEDLSGQMTSYTTCIRLRLHAGESRYPQAKTNKYCNCDMIFDTAVLLANCDMIFDTAVLLANCDMIFDTAVLLANCDMIFDTAVLLANCDKEPVHNTSSLAIGPFDFDSK</sequence>
<name>A0AAV6U6U3_9ARAC</name>
<keyword evidence="2" id="KW-1185">Reference proteome</keyword>
<dbReference type="AlphaFoldDB" id="A0AAV6U6U3"/>
<proteinExistence type="predicted"/>
<protein>
    <recommendedName>
        <fullName evidence="3">Pectinesterase</fullName>
    </recommendedName>
</protein>
<comment type="caution">
    <text evidence="1">The sequence shown here is derived from an EMBL/GenBank/DDBJ whole genome shotgun (WGS) entry which is preliminary data.</text>
</comment>
<evidence type="ECO:0000313" key="2">
    <source>
        <dbReference type="Proteomes" id="UP000827092"/>
    </source>
</evidence>
<reference evidence="1 2" key="1">
    <citation type="journal article" date="2022" name="Nat. Ecol. Evol.">
        <title>A masculinizing supergene underlies an exaggerated male reproductive morph in a spider.</title>
        <authorList>
            <person name="Hendrickx F."/>
            <person name="De Corte Z."/>
            <person name="Sonet G."/>
            <person name="Van Belleghem S.M."/>
            <person name="Kostlbacher S."/>
            <person name="Vangestel C."/>
        </authorList>
    </citation>
    <scope>NUCLEOTIDE SEQUENCE [LARGE SCALE GENOMIC DNA]</scope>
    <source>
        <strain evidence="1">W744_W776</strain>
    </source>
</reference>
<evidence type="ECO:0000313" key="1">
    <source>
        <dbReference type="EMBL" id="KAG8179661.1"/>
    </source>
</evidence>